<reference evidence="1 2" key="1">
    <citation type="submission" date="2019-03" db="EMBL/GenBank/DDBJ databases">
        <title>Rhodosporidium diobovatum UCD-FST 08-225 genome sequencing, assembly, and annotation.</title>
        <authorList>
            <person name="Fakankun I.U."/>
            <person name="Fristensky B."/>
            <person name="Levin D.B."/>
        </authorList>
    </citation>
    <scope>NUCLEOTIDE SEQUENCE [LARGE SCALE GENOMIC DNA]</scope>
    <source>
        <strain evidence="1 2">UCD-FST 08-225</strain>
    </source>
</reference>
<gene>
    <name evidence="1" type="ORF">DMC30DRAFT_366299</name>
</gene>
<dbReference type="AlphaFoldDB" id="A0A5C5FVA0"/>
<dbReference type="Gene3D" id="6.10.140.2220">
    <property type="match status" value="1"/>
</dbReference>
<dbReference type="EMBL" id="SOZI01000090">
    <property type="protein sequence ID" value="TNY19611.1"/>
    <property type="molecule type" value="Genomic_DNA"/>
</dbReference>
<keyword evidence="2" id="KW-1185">Reference proteome</keyword>
<evidence type="ECO:0008006" key="3">
    <source>
        <dbReference type="Google" id="ProtNLM"/>
    </source>
</evidence>
<accession>A0A5C5FVA0</accession>
<name>A0A5C5FVA0_9BASI</name>
<evidence type="ECO:0000313" key="2">
    <source>
        <dbReference type="Proteomes" id="UP000311382"/>
    </source>
</evidence>
<dbReference type="Proteomes" id="UP000311382">
    <property type="component" value="Unassembled WGS sequence"/>
</dbReference>
<dbReference type="SUPFAM" id="SSF144232">
    <property type="entry name" value="HIT/MYND zinc finger-like"/>
    <property type="match status" value="1"/>
</dbReference>
<protein>
    <recommendedName>
        <fullName evidence="3">MYND-type domain-containing protein</fullName>
    </recommendedName>
</protein>
<comment type="caution">
    <text evidence="1">The sequence shown here is derived from an EMBL/GenBank/DDBJ whole genome shotgun (WGS) entry which is preliminary data.</text>
</comment>
<dbReference type="OrthoDB" id="407198at2759"/>
<proteinExistence type="predicted"/>
<sequence length="256" mass="27661">MASSESGGCLVCGIDTKQRCSNCDQAGINLWFCSREHQKFVYFAHKLLCGPGKANPLTWPLLSDIEADQAIADKTVPFASLAHQSMESLFDEMVPSLRGQLDDLIRGPLSNGGPSPMSPDILQALLVTVRMLAYHRLAASGRVLNMRREDVLAHVAALCPAYGFEPLLQPSSTPQDVAAAILHQLVVYAALLARTNCCAADGSGSELELLEYMSGALTRMRDRAQAEPSLSSSTVRPLENALRVIRNGLEALEARP</sequence>
<organism evidence="1 2">
    <name type="scientific">Rhodotorula diobovata</name>
    <dbReference type="NCBI Taxonomy" id="5288"/>
    <lineage>
        <taxon>Eukaryota</taxon>
        <taxon>Fungi</taxon>
        <taxon>Dikarya</taxon>
        <taxon>Basidiomycota</taxon>
        <taxon>Pucciniomycotina</taxon>
        <taxon>Microbotryomycetes</taxon>
        <taxon>Sporidiobolales</taxon>
        <taxon>Sporidiobolaceae</taxon>
        <taxon>Rhodotorula</taxon>
    </lineage>
</organism>
<evidence type="ECO:0000313" key="1">
    <source>
        <dbReference type="EMBL" id="TNY19611.1"/>
    </source>
</evidence>
<dbReference type="GO" id="GO:0008270">
    <property type="term" value="F:zinc ion binding"/>
    <property type="evidence" value="ECO:0007669"/>
    <property type="project" value="UniProtKB-KW"/>
</dbReference>